<comment type="catalytic activity">
    <reaction evidence="11">
        <text>a hydroperoxide + [thioredoxin]-dithiol = an alcohol + [thioredoxin]-disulfide + H2O</text>
        <dbReference type="Rhea" id="RHEA:62620"/>
        <dbReference type="Rhea" id="RHEA-COMP:10698"/>
        <dbReference type="Rhea" id="RHEA-COMP:10700"/>
        <dbReference type="ChEBI" id="CHEBI:15377"/>
        <dbReference type="ChEBI" id="CHEBI:29950"/>
        <dbReference type="ChEBI" id="CHEBI:30879"/>
        <dbReference type="ChEBI" id="CHEBI:35924"/>
        <dbReference type="ChEBI" id="CHEBI:50058"/>
        <dbReference type="EC" id="1.11.1.24"/>
    </reaction>
</comment>
<dbReference type="PROSITE" id="PS51352">
    <property type="entry name" value="THIOREDOXIN_2"/>
    <property type="match status" value="1"/>
</dbReference>
<dbReference type="EC" id="1.11.1.24" evidence="2"/>
<dbReference type="InterPro" id="IPR013766">
    <property type="entry name" value="Thioredoxin_domain"/>
</dbReference>
<dbReference type="SUPFAM" id="SSF52833">
    <property type="entry name" value="Thioredoxin-like"/>
    <property type="match status" value="1"/>
</dbReference>
<organism evidence="14 15">
    <name type="scientific">Sphingorhabdus wooponensis</name>
    <dbReference type="NCBI Taxonomy" id="940136"/>
    <lineage>
        <taxon>Bacteria</taxon>
        <taxon>Pseudomonadati</taxon>
        <taxon>Pseudomonadota</taxon>
        <taxon>Alphaproteobacteria</taxon>
        <taxon>Sphingomonadales</taxon>
        <taxon>Sphingomonadaceae</taxon>
        <taxon>Sphingorhabdus</taxon>
    </lineage>
</organism>
<dbReference type="GO" id="GO:0008379">
    <property type="term" value="F:thioredoxin peroxidase activity"/>
    <property type="evidence" value="ECO:0007669"/>
    <property type="project" value="TreeGrafter"/>
</dbReference>
<comment type="caution">
    <text evidence="14">The sequence shown here is derived from an EMBL/GenBank/DDBJ whole genome shotgun (WGS) entry which is preliminary data.</text>
</comment>
<feature type="domain" description="Thioredoxin" evidence="13">
    <location>
        <begin position="21"/>
        <end position="176"/>
    </location>
</feature>
<comment type="similarity">
    <text evidence="9">Belongs to the peroxiredoxin family. BCP/PrxQ subfamily.</text>
</comment>
<keyword evidence="6" id="KW-1015">Disulfide bond</keyword>
<protein>
    <recommendedName>
        <fullName evidence="2">thioredoxin-dependent peroxiredoxin</fullName>
        <ecNumber evidence="2">1.11.1.24</ecNumber>
    </recommendedName>
    <alternativeName>
        <fullName evidence="8">Thioredoxin peroxidase</fullName>
    </alternativeName>
    <alternativeName>
        <fullName evidence="10">Thioredoxin-dependent peroxiredoxin Bcp</fullName>
    </alternativeName>
</protein>
<evidence type="ECO:0000256" key="6">
    <source>
        <dbReference type="ARBA" id="ARBA00023157"/>
    </source>
</evidence>
<evidence type="ECO:0000259" key="13">
    <source>
        <dbReference type="PROSITE" id="PS51352"/>
    </source>
</evidence>
<dbReference type="InterPro" id="IPR000866">
    <property type="entry name" value="AhpC/TSA"/>
</dbReference>
<evidence type="ECO:0000256" key="5">
    <source>
        <dbReference type="ARBA" id="ARBA00023002"/>
    </source>
</evidence>
<dbReference type="PANTHER" id="PTHR42801">
    <property type="entry name" value="THIOREDOXIN-DEPENDENT PEROXIDE REDUCTASE"/>
    <property type="match status" value="1"/>
</dbReference>
<keyword evidence="15" id="KW-1185">Reference proteome</keyword>
<dbReference type="GO" id="GO:0005737">
    <property type="term" value="C:cytoplasm"/>
    <property type="evidence" value="ECO:0007669"/>
    <property type="project" value="TreeGrafter"/>
</dbReference>
<keyword evidence="4" id="KW-0049">Antioxidant</keyword>
<dbReference type="OrthoDB" id="5572803at2"/>
<evidence type="ECO:0000256" key="8">
    <source>
        <dbReference type="ARBA" id="ARBA00032824"/>
    </source>
</evidence>
<dbReference type="GO" id="GO:0045454">
    <property type="term" value="P:cell redox homeostasis"/>
    <property type="evidence" value="ECO:0007669"/>
    <property type="project" value="TreeGrafter"/>
</dbReference>
<dbReference type="EMBL" id="RWJI01000001">
    <property type="protein sequence ID" value="RRQ52421.1"/>
    <property type="molecule type" value="Genomic_DNA"/>
</dbReference>
<dbReference type="InterPro" id="IPR050924">
    <property type="entry name" value="Peroxiredoxin_BCP/PrxQ"/>
</dbReference>
<name>A0A426RU44_9SPHN</name>
<keyword evidence="3" id="KW-0575">Peroxidase</keyword>
<dbReference type="Pfam" id="PF00578">
    <property type="entry name" value="AhpC-TSA"/>
    <property type="match status" value="1"/>
</dbReference>
<evidence type="ECO:0000313" key="14">
    <source>
        <dbReference type="EMBL" id="RRQ52421.1"/>
    </source>
</evidence>
<keyword evidence="12" id="KW-0732">Signal</keyword>
<dbReference type="AlphaFoldDB" id="A0A426RU44"/>
<evidence type="ECO:0000256" key="12">
    <source>
        <dbReference type="SAM" id="SignalP"/>
    </source>
</evidence>
<evidence type="ECO:0000256" key="7">
    <source>
        <dbReference type="ARBA" id="ARBA00023284"/>
    </source>
</evidence>
<feature type="chain" id="PRO_5019065461" description="thioredoxin-dependent peroxiredoxin" evidence="12">
    <location>
        <begin position="20"/>
        <end position="178"/>
    </location>
</feature>
<evidence type="ECO:0000256" key="2">
    <source>
        <dbReference type="ARBA" id="ARBA00013017"/>
    </source>
</evidence>
<evidence type="ECO:0000256" key="1">
    <source>
        <dbReference type="ARBA" id="ARBA00003330"/>
    </source>
</evidence>
<dbReference type="InterPro" id="IPR036249">
    <property type="entry name" value="Thioredoxin-like_sf"/>
</dbReference>
<dbReference type="CDD" id="cd03017">
    <property type="entry name" value="PRX_BCP"/>
    <property type="match status" value="1"/>
</dbReference>
<accession>A0A426RU44</accession>
<feature type="signal peptide" evidence="12">
    <location>
        <begin position="1"/>
        <end position="19"/>
    </location>
</feature>
<reference evidence="14 15" key="1">
    <citation type="submission" date="2018-12" db="EMBL/GenBank/DDBJ databases">
        <authorList>
            <person name="Kim S.-J."/>
            <person name="Jung G.-Y."/>
        </authorList>
    </citation>
    <scope>NUCLEOTIDE SEQUENCE [LARGE SCALE GENOMIC DNA]</scope>
    <source>
        <strain evidence="14 15">03SU3-P</strain>
    </source>
</reference>
<keyword evidence="7" id="KW-0676">Redox-active center</keyword>
<keyword evidence="5" id="KW-0560">Oxidoreductase</keyword>
<comment type="function">
    <text evidence="1">Thiol-specific peroxidase that catalyzes the reduction of hydrogen peroxide and organic hydroperoxides to water and alcohols, respectively. Plays a role in cell protection against oxidative stress by detoxifying peroxides and as sensor of hydrogen peroxide-mediated signaling events.</text>
</comment>
<dbReference type="Proteomes" id="UP000268553">
    <property type="component" value="Unassembled WGS sequence"/>
</dbReference>
<evidence type="ECO:0000256" key="10">
    <source>
        <dbReference type="ARBA" id="ARBA00042639"/>
    </source>
</evidence>
<evidence type="ECO:0000256" key="4">
    <source>
        <dbReference type="ARBA" id="ARBA00022862"/>
    </source>
</evidence>
<proteinExistence type="inferred from homology"/>
<evidence type="ECO:0000313" key="15">
    <source>
        <dbReference type="Proteomes" id="UP000268553"/>
    </source>
</evidence>
<dbReference type="PANTHER" id="PTHR42801:SF4">
    <property type="entry name" value="AHPC_TSA FAMILY PROTEIN"/>
    <property type="match status" value="1"/>
</dbReference>
<evidence type="ECO:0000256" key="9">
    <source>
        <dbReference type="ARBA" id="ARBA00038489"/>
    </source>
</evidence>
<evidence type="ECO:0000256" key="11">
    <source>
        <dbReference type="ARBA" id="ARBA00049091"/>
    </source>
</evidence>
<sequence>MKRFALALALMLSASPAFAALKTGTRATDFTTQAVLAGKADTFNLNKALKNGPVVLYFYPKAFTSGCTVEAHEFSEAADDFAVYGASIVGMSADNLETLKRFSVEACRNKFMVGIATKPMIKNYKVGLPMMGGTNRTTYVIAPNGTVLFSYSQLGVKGHVSGALNAVKAWHAANAKRK</sequence>
<dbReference type="Gene3D" id="3.40.30.10">
    <property type="entry name" value="Glutaredoxin"/>
    <property type="match status" value="1"/>
</dbReference>
<evidence type="ECO:0000256" key="3">
    <source>
        <dbReference type="ARBA" id="ARBA00022559"/>
    </source>
</evidence>
<dbReference type="RefSeq" id="WP_125230438.1">
    <property type="nucleotide sequence ID" value="NZ_RWJI01000001.1"/>
</dbReference>
<dbReference type="GO" id="GO:0034599">
    <property type="term" value="P:cellular response to oxidative stress"/>
    <property type="evidence" value="ECO:0007669"/>
    <property type="project" value="TreeGrafter"/>
</dbReference>
<gene>
    <name evidence="14" type="ORF">D7D48_06140</name>
</gene>